<evidence type="ECO:0000256" key="1">
    <source>
        <dbReference type="ARBA" id="ARBA00022612"/>
    </source>
</evidence>
<organism evidence="5 6">
    <name type="scientific">Acetoanaerobium sticklandii (strain ATCC 12662 / DSM 519 / JCM 1433 / CCUG 9281 / NCIMB 10654 / HF)</name>
    <name type="common">Clostridium sticklandii</name>
    <dbReference type="NCBI Taxonomy" id="499177"/>
    <lineage>
        <taxon>Bacteria</taxon>
        <taxon>Bacillati</taxon>
        <taxon>Bacillota</taxon>
        <taxon>Clostridia</taxon>
        <taxon>Peptostreptococcales</taxon>
        <taxon>Filifactoraceae</taxon>
        <taxon>Acetoanaerobium</taxon>
    </lineage>
</organism>
<evidence type="ECO:0000256" key="3">
    <source>
        <dbReference type="SAM" id="Coils"/>
    </source>
</evidence>
<dbReference type="Gene3D" id="1.10.10.1400">
    <property type="entry name" value="Terminase, small subunit, N-terminal DNA-binding domain, HTH motif"/>
    <property type="match status" value="1"/>
</dbReference>
<gene>
    <name evidence="5" type="primary">xtmA</name>
    <name evidence="5" type="ordered locus">CLOST_1532</name>
</gene>
<keyword evidence="6" id="KW-1185">Reference proteome</keyword>
<keyword evidence="2" id="KW-0231">Viral genome packaging</keyword>
<keyword evidence="3" id="KW-0175">Coiled coil</keyword>
<dbReference type="HOGENOM" id="CLU_052808_0_0_9"/>
<evidence type="ECO:0000256" key="2">
    <source>
        <dbReference type="ARBA" id="ARBA00023219"/>
    </source>
</evidence>
<reference evidence="6" key="1">
    <citation type="journal article" date="2010" name="BMC Genomics">
        <title>Clostridium sticklandii, a specialist in amino acid degradation:revisiting its metabolism through its genome sequence.</title>
        <authorList>
            <person name="Fonknechten N."/>
            <person name="Chaussonnerie S."/>
            <person name="Tricot S."/>
            <person name="Lajus A."/>
            <person name="Andreesen J.R."/>
            <person name="Perchat N."/>
            <person name="Pelletier E."/>
            <person name="Gouyvenoux M."/>
            <person name="Barbe V."/>
            <person name="Salanoubat M."/>
            <person name="Le Paslier D."/>
            <person name="Weissenbach J."/>
            <person name="Cohen G.N."/>
            <person name="Kreimeyer A."/>
        </authorList>
    </citation>
    <scope>NUCLEOTIDE SEQUENCE [LARGE SCALE GENOMIC DNA]</scope>
    <source>
        <strain evidence="6">ATCC 12662 / DSM 519 / JCM 1433 / CCUG 9281 / NCIMB 10654 / HF</strain>
    </source>
</reference>
<dbReference type="eggNOG" id="COG3728">
    <property type="taxonomic scope" value="Bacteria"/>
</dbReference>
<dbReference type="EMBL" id="FP565809">
    <property type="protein sequence ID" value="CBH21652.1"/>
    <property type="molecule type" value="Genomic_DNA"/>
</dbReference>
<evidence type="ECO:0000313" key="5">
    <source>
        <dbReference type="EMBL" id="CBH21652.1"/>
    </source>
</evidence>
<keyword evidence="1" id="KW-1188">Viral release from host cell</keyword>
<dbReference type="Proteomes" id="UP000007041">
    <property type="component" value="Chromosome"/>
</dbReference>
<sequence length="293" mass="33929">MADIRAPAELAENDYMLGMKYKEIAEKYNVSINTVKSWKKRHDWNRTGVHTKSERVHPKKEVEKPQLEVESEDDSNLTDKQKLFCLYYVKYWNQTKAALKAGYGKDTARFTASNLMKKPHIKKEIDRLKKSIRDGLSFEPMAIFQKYLDIAFSDITDYLEFGREEVPVMGAFGPIEVSVDGDMVPLTKIVNTVKFKESYEVDGTILSEVKQGKDGVSIKLLDKMKALEWLSDRLDFLTDEVRRKLEIETEKVNIAREKLQLEKNKLEGEEELEDDGFLEALKGEVNEVWDDED</sequence>
<dbReference type="InterPro" id="IPR005335">
    <property type="entry name" value="Terminase_ssu"/>
</dbReference>
<evidence type="ECO:0000256" key="4">
    <source>
        <dbReference type="SAM" id="MobiDB-lite"/>
    </source>
</evidence>
<feature type="region of interest" description="Disordered" evidence="4">
    <location>
        <begin position="49"/>
        <end position="73"/>
    </location>
</feature>
<evidence type="ECO:0000313" key="6">
    <source>
        <dbReference type="Proteomes" id="UP000007041"/>
    </source>
</evidence>
<dbReference type="STRING" id="1511.CLOST_1532"/>
<feature type="coiled-coil region" evidence="3">
    <location>
        <begin position="242"/>
        <end position="272"/>
    </location>
</feature>
<name>E3PRZ8_ACESD</name>
<dbReference type="GO" id="GO:0051276">
    <property type="term" value="P:chromosome organization"/>
    <property type="evidence" value="ECO:0007669"/>
    <property type="project" value="InterPro"/>
</dbReference>
<protein>
    <submittedName>
        <fullName evidence="5">PBSX defective prophage terminase (Small subunit)</fullName>
    </submittedName>
</protein>
<feature type="compositionally biased region" description="Basic and acidic residues" evidence="4">
    <location>
        <begin position="51"/>
        <end position="67"/>
    </location>
</feature>
<dbReference type="InterPro" id="IPR052404">
    <property type="entry name" value="SPP1-like_terminase"/>
</dbReference>
<dbReference type="Gene3D" id="1.10.10.60">
    <property type="entry name" value="Homeodomain-like"/>
    <property type="match status" value="1"/>
</dbReference>
<accession>E3PRZ8</accession>
<dbReference type="Pfam" id="PF03592">
    <property type="entry name" value="Terminase_2"/>
    <property type="match status" value="1"/>
</dbReference>
<proteinExistence type="predicted"/>
<dbReference type="eggNOG" id="COG5484">
    <property type="taxonomic scope" value="Bacteria"/>
</dbReference>
<dbReference type="PANTHER" id="PTHR41328:SF3">
    <property type="entry name" value="PBSX PHAGE TERMINASE SMALL SUBUNIT"/>
    <property type="match status" value="1"/>
</dbReference>
<dbReference type="KEGG" id="cst:CLOST_1532"/>
<dbReference type="AlphaFoldDB" id="E3PRZ8"/>
<dbReference type="InterPro" id="IPR038713">
    <property type="entry name" value="Terminase_Gp1_N_sf"/>
</dbReference>
<dbReference type="PANTHER" id="PTHR41328">
    <property type="entry name" value="TERMINASE SMALL SUBUNIT-RELATED"/>
    <property type="match status" value="1"/>
</dbReference>